<reference evidence="2" key="1">
    <citation type="submission" date="2018-04" db="EMBL/GenBank/DDBJ databases">
        <authorList>
            <person name="Cornet L."/>
        </authorList>
    </citation>
    <scope>NUCLEOTIDE SEQUENCE [LARGE SCALE GENOMIC DNA]</scope>
</reference>
<dbReference type="PIRSF" id="PIRSF028744">
    <property type="entry name" value="Addict_mod_HI1419"/>
    <property type="match status" value="1"/>
</dbReference>
<sequence length="114" mass="13242">MEATPQELILYETENGHCPFVNWLDSLRDIRARARIKKRLDRVELGNLGDIRSVGEGVSELKIDYGPGYRVYYAEIGSTFVLLLCGGDKSTQRQDILKAQQYWIDFQRRQDARF</sequence>
<protein>
    <submittedName>
        <fullName evidence="1">Addiction module protein</fullName>
    </submittedName>
</protein>
<dbReference type="AlphaFoldDB" id="A0A2W4WM47"/>
<comment type="caution">
    <text evidence="1">The sequence shown here is derived from an EMBL/GenBank/DDBJ whole genome shotgun (WGS) entry which is preliminary data.</text>
</comment>
<dbReference type="InterPro" id="IPR014056">
    <property type="entry name" value="TypeIITA-like_toxin_pred"/>
</dbReference>
<reference evidence="1 2" key="2">
    <citation type="submission" date="2018-06" db="EMBL/GenBank/DDBJ databases">
        <title>Metagenomic assembly of (sub)arctic Cyanobacteria and their associated microbiome from non-axenic cultures.</title>
        <authorList>
            <person name="Baurain D."/>
        </authorList>
    </citation>
    <scope>NUCLEOTIDE SEQUENCE [LARGE SCALE GENOMIC DNA]</scope>
    <source>
        <strain evidence="1">ULC041bin1</strain>
    </source>
</reference>
<name>A0A2W4WM47_9CYAN</name>
<evidence type="ECO:0000313" key="2">
    <source>
        <dbReference type="Proteomes" id="UP000249081"/>
    </source>
</evidence>
<dbReference type="Proteomes" id="UP000249081">
    <property type="component" value="Unassembled WGS sequence"/>
</dbReference>
<proteinExistence type="predicted"/>
<evidence type="ECO:0000313" key="1">
    <source>
        <dbReference type="EMBL" id="PZO42949.1"/>
    </source>
</evidence>
<dbReference type="EMBL" id="QBMN01000037">
    <property type="protein sequence ID" value="PZO42949.1"/>
    <property type="molecule type" value="Genomic_DNA"/>
</dbReference>
<gene>
    <name evidence="1" type="ORF">DCF17_07310</name>
</gene>
<dbReference type="PANTHER" id="PTHR41791">
    <property type="entry name" value="SSL7039 PROTEIN"/>
    <property type="match status" value="1"/>
</dbReference>
<dbReference type="NCBIfam" id="TIGR02683">
    <property type="entry name" value="upstrm_HI1419"/>
    <property type="match status" value="1"/>
</dbReference>
<organism evidence="1 2">
    <name type="scientific">Shackletoniella antarctica</name>
    <dbReference type="NCBI Taxonomy" id="268115"/>
    <lineage>
        <taxon>Bacteria</taxon>
        <taxon>Bacillati</taxon>
        <taxon>Cyanobacteriota</taxon>
        <taxon>Cyanophyceae</taxon>
        <taxon>Oculatellales</taxon>
        <taxon>Oculatellaceae</taxon>
        <taxon>Shackletoniella</taxon>
    </lineage>
</organism>
<dbReference type="PANTHER" id="PTHR41791:SF1">
    <property type="entry name" value="SSL7039 PROTEIN"/>
    <property type="match status" value="1"/>
</dbReference>
<accession>A0A2W4WM47</accession>